<dbReference type="STRING" id="1841861.GCA_900157365_03235"/>
<reference evidence="2 3" key="1">
    <citation type="submission" date="2017-01" db="EMBL/GenBank/DDBJ databases">
        <authorList>
            <consortium name="Urmite Genomes"/>
        </authorList>
    </citation>
    <scope>NUCLEOTIDE SEQUENCE [LARGE SCALE GENOMIC DNA]</scope>
    <source>
        <strain evidence="2 3">AB215</strain>
    </source>
</reference>
<feature type="region of interest" description="Disordered" evidence="1">
    <location>
        <begin position="1"/>
        <end position="25"/>
    </location>
</feature>
<protein>
    <submittedName>
        <fullName evidence="2">Mycobacterium numidiamassiliense ORFan</fullName>
    </submittedName>
</protein>
<dbReference type="AlphaFoldDB" id="A0A2U3PG96"/>
<dbReference type="EMBL" id="FUEZ01000004">
    <property type="protein sequence ID" value="SPM42695.1"/>
    <property type="molecule type" value="Genomic_DNA"/>
</dbReference>
<accession>A0A2U3PG96</accession>
<feature type="compositionally biased region" description="Basic and acidic residues" evidence="1">
    <location>
        <begin position="1"/>
        <end position="10"/>
    </location>
</feature>
<evidence type="ECO:0000256" key="1">
    <source>
        <dbReference type="SAM" id="MobiDB-lite"/>
    </source>
</evidence>
<keyword evidence="3" id="KW-1185">Reference proteome</keyword>
<dbReference type="Proteomes" id="UP000240424">
    <property type="component" value="Unassembled WGS sequence"/>
</dbReference>
<evidence type="ECO:0000313" key="3">
    <source>
        <dbReference type="Proteomes" id="UP000240424"/>
    </source>
</evidence>
<proteinExistence type="predicted"/>
<evidence type="ECO:0000313" key="2">
    <source>
        <dbReference type="EMBL" id="SPM42695.1"/>
    </source>
</evidence>
<organism evidence="2 3">
    <name type="scientific">Mycobacterium numidiamassiliense</name>
    <dbReference type="NCBI Taxonomy" id="1841861"/>
    <lineage>
        <taxon>Bacteria</taxon>
        <taxon>Bacillati</taxon>
        <taxon>Actinomycetota</taxon>
        <taxon>Actinomycetes</taxon>
        <taxon>Mycobacteriales</taxon>
        <taxon>Mycobacteriaceae</taxon>
        <taxon>Mycobacterium</taxon>
    </lineage>
</organism>
<name>A0A2U3PG96_9MYCO</name>
<gene>
    <name evidence="2" type="ORF">MNAB215_4915</name>
</gene>
<sequence length="43" mass="4523">MESKNVELHRTGAGGATVSGSTRPPARLTALDYTFTMTGGARR</sequence>